<proteinExistence type="predicted"/>
<dbReference type="Proteomes" id="UP000278804">
    <property type="component" value="Chromosome"/>
</dbReference>
<dbReference type="EMBL" id="CP034234">
    <property type="protein sequence ID" value="AZK43548.1"/>
    <property type="molecule type" value="Genomic_DNA"/>
</dbReference>
<reference evidence="2 3" key="1">
    <citation type="journal article" date="2020" name="Int. J. Syst. Evol. Microbiol.">
        <title>Description of Erysipelothrix piscisicarius sp. nov., an emergent fish pathogen, and assessment of virulence using a tiger barb (Puntigrus tetrazona) infection model.</title>
        <authorList>
            <person name="Pomaranski E.K."/>
            <person name="Griffin M.J."/>
            <person name="Camus A.C."/>
            <person name="Armwood A.R."/>
            <person name="Shelley J."/>
            <person name="Waldbieser G.C."/>
            <person name="LaFrentz B.R."/>
            <person name="Garcia J.C."/>
            <person name="Yanong R."/>
            <person name="Soto E."/>
        </authorList>
    </citation>
    <scope>NUCLEOTIDE SEQUENCE [LARGE SCALE GENOMIC DNA]</scope>
    <source>
        <strain evidence="2 3">15TAL0474</strain>
    </source>
</reference>
<dbReference type="InterPro" id="IPR050270">
    <property type="entry name" value="DegV_domain_contain"/>
</dbReference>
<keyword evidence="1" id="KW-0446">Lipid-binding</keyword>
<dbReference type="InterPro" id="IPR003797">
    <property type="entry name" value="DegV"/>
</dbReference>
<organism evidence="2 3">
    <name type="scientific">Erysipelothrix piscisicarius</name>
    <dbReference type="NCBI Taxonomy" id="2485784"/>
    <lineage>
        <taxon>Bacteria</taxon>
        <taxon>Bacillati</taxon>
        <taxon>Bacillota</taxon>
        <taxon>Erysipelotrichia</taxon>
        <taxon>Erysipelotrichales</taxon>
        <taxon>Erysipelotrichaceae</taxon>
        <taxon>Erysipelothrix</taxon>
    </lineage>
</organism>
<dbReference type="Gene3D" id="3.30.1180.10">
    <property type="match status" value="1"/>
</dbReference>
<dbReference type="Pfam" id="PF02645">
    <property type="entry name" value="DegV"/>
    <property type="match status" value="1"/>
</dbReference>
<dbReference type="AlphaFoldDB" id="A0A3S8RKU6"/>
<accession>A0A3S8RKU6</accession>
<evidence type="ECO:0000313" key="3">
    <source>
        <dbReference type="Proteomes" id="UP000278804"/>
    </source>
</evidence>
<dbReference type="PANTHER" id="PTHR33434">
    <property type="entry name" value="DEGV DOMAIN-CONTAINING PROTEIN DR_1986-RELATED"/>
    <property type="match status" value="1"/>
</dbReference>
<evidence type="ECO:0000313" key="2">
    <source>
        <dbReference type="EMBL" id="AZK43548.1"/>
    </source>
</evidence>
<dbReference type="Gene3D" id="3.40.50.10170">
    <property type="match status" value="1"/>
</dbReference>
<dbReference type="PANTHER" id="PTHR33434:SF2">
    <property type="entry name" value="FATTY ACID-BINDING PROTEIN TM_1468"/>
    <property type="match status" value="1"/>
</dbReference>
<dbReference type="GO" id="GO:0008289">
    <property type="term" value="F:lipid binding"/>
    <property type="evidence" value="ECO:0007669"/>
    <property type="project" value="UniProtKB-KW"/>
</dbReference>
<evidence type="ECO:0000256" key="1">
    <source>
        <dbReference type="ARBA" id="ARBA00023121"/>
    </source>
</evidence>
<gene>
    <name evidence="2" type="ORF">EEI45_00880</name>
</gene>
<dbReference type="InterPro" id="IPR043168">
    <property type="entry name" value="DegV_C"/>
</dbReference>
<sequence length="283" mass="31489">MMKIAVITDSSAGVSKQEAIDHEIIVARMPLTIDGKAYMEEEGISREQLIQAMKNGSSVSTSQPPLGRLIELFDDVLKTYDHIIFLPISSKLSGTYQTACGLAQDYDGRVTVIDSKFVSCPLFLLSLEVKEMIRRGMEPDAIRTLIEDEADMYASLIPENIIYLKRGGRITPAAAAIANLLKIVPVLKVSNGEIDLAEKVRTYKKAVRVGFDHTVVDRNKDDYEWIVLDGGCEEKIYNAVVKDLEKHFGVEVIKRPLYPIVLAHTGPGSIAIAWRKKLIKDKI</sequence>
<keyword evidence="3" id="KW-1185">Reference proteome</keyword>
<dbReference type="NCBIfam" id="TIGR00762">
    <property type="entry name" value="DegV"/>
    <property type="match status" value="1"/>
</dbReference>
<dbReference type="RefSeq" id="WP_125163770.1">
    <property type="nucleotide sequence ID" value="NZ_CP034234.1"/>
</dbReference>
<dbReference type="PROSITE" id="PS51482">
    <property type="entry name" value="DEGV"/>
    <property type="match status" value="1"/>
</dbReference>
<dbReference type="KEGG" id="eri:EEI45_00880"/>
<name>A0A3S8RKU6_9FIRM</name>
<dbReference type="SUPFAM" id="SSF82549">
    <property type="entry name" value="DAK1/DegV-like"/>
    <property type="match status" value="1"/>
</dbReference>
<protein>
    <submittedName>
        <fullName evidence="2">DegV family protein</fullName>
    </submittedName>
</protein>